<keyword evidence="3" id="KW-1185">Reference proteome</keyword>
<dbReference type="EMBL" id="CP087714">
    <property type="protein sequence ID" value="XAT64616.1"/>
    <property type="molecule type" value="Genomic_DNA"/>
</dbReference>
<evidence type="ECO:0000313" key="2">
    <source>
        <dbReference type="EMBL" id="XAT64616.1"/>
    </source>
</evidence>
<keyword evidence="1" id="KW-1133">Transmembrane helix</keyword>
<sequence>MEVELPEKVLFETEIYEIDDDLRIKRGKIRITESRLIVDGNEDLKILYLSGVKMIQLKKENRWGHLISGLVFLVSSIILYSLGYIYGIGSFGSAIAFIVSPAAFLFTSFLMLYWWKVTRSYRLSIFTDFGKEVKIRSREHDGLVKIANAIELVRLGAVRRLQRKG</sequence>
<feature type="transmembrane region" description="Helical" evidence="1">
    <location>
        <begin position="94"/>
        <end position="115"/>
    </location>
</feature>
<keyword evidence="1" id="KW-0812">Transmembrane</keyword>
<dbReference type="GeneID" id="90448903"/>
<dbReference type="RefSeq" id="WP_193807976.1">
    <property type="nucleotide sequence ID" value="NZ_CP087714.1"/>
</dbReference>
<evidence type="ECO:0000256" key="1">
    <source>
        <dbReference type="SAM" id="Phobius"/>
    </source>
</evidence>
<feature type="transmembrane region" description="Helical" evidence="1">
    <location>
        <begin position="63"/>
        <end position="88"/>
    </location>
</feature>
<gene>
    <name evidence="2" type="ORF">LPQ35_04420</name>
</gene>
<name>A0ABZ3H7J8_GEOAI</name>
<reference evidence="2 3" key="1">
    <citation type="submission" date="2021-11" db="EMBL/GenBank/DDBJ databases">
        <title>Whole genome of Geoglobus acetivorans.</title>
        <authorList>
            <person name="Liu D."/>
        </authorList>
    </citation>
    <scope>NUCLEOTIDE SEQUENCE [LARGE SCALE GENOMIC DNA]</scope>
    <source>
        <strain evidence="2 3">SBH6</strain>
    </source>
</reference>
<proteinExistence type="predicted"/>
<accession>A0ABZ3H7J8</accession>
<protein>
    <submittedName>
        <fullName evidence="2">Uncharacterized protein</fullName>
    </submittedName>
</protein>
<organism evidence="2 3">
    <name type="scientific">Geoglobus acetivorans</name>
    <dbReference type="NCBI Taxonomy" id="565033"/>
    <lineage>
        <taxon>Archaea</taxon>
        <taxon>Methanobacteriati</taxon>
        <taxon>Methanobacteriota</taxon>
        <taxon>Archaeoglobi</taxon>
        <taxon>Archaeoglobales</taxon>
        <taxon>Archaeoglobaceae</taxon>
        <taxon>Geoglobus</taxon>
    </lineage>
</organism>
<dbReference type="Proteomes" id="UP001492541">
    <property type="component" value="Chromosome"/>
</dbReference>
<evidence type="ECO:0000313" key="3">
    <source>
        <dbReference type="Proteomes" id="UP001492541"/>
    </source>
</evidence>
<keyword evidence="1" id="KW-0472">Membrane</keyword>